<reference evidence="1 2" key="2">
    <citation type="journal article" date="2022" name="Mol. Ecol. Resour.">
        <title>The genomes of chicory, endive, great burdock and yacon provide insights into Asteraceae paleo-polyploidization history and plant inulin production.</title>
        <authorList>
            <person name="Fan W."/>
            <person name="Wang S."/>
            <person name="Wang H."/>
            <person name="Wang A."/>
            <person name="Jiang F."/>
            <person name="Liu H."/>
            <person name="Zhao H."/>
            <person name="Xu D."/>
            <person name="Zhang Y."/>
        </authorList>
    </citation>
    <scope>NUCLEOTIDE SEQUENCE [LARGE SCALE GENOMIC DNA]</scope>
    <source>
        <strain evidence="2">cv. Yunnan</strain>
        <tissue evidence="1">Leaves</tissue>
    </source>
</reference>
<evidence type="ECO:0000313" key="1">
    <source>
        <dbReference type="EMBL" id="KAI3815288.1"/>
    </source>
</evidence>
<proteinExistence type="predicted"/>
<dbReference type="EMBL" id="CM042022">
    <property type="protein sequence ID" value="KAI3815288.1"/>
    <property type="molecule type" value="Genomic_DNA"/>
</dbReference>
<organism evidence="1 2">
    <name type="scientific">Smallanthus sonchifolius</name>
    <dbReference type="NCBI Taxonomy" id="185202"/>
    <lineage>
        <taxon>Eukaryota</taxon>
        <taxon>Viridiplantae</taxon>
        <taxon>Streptophyta</taxon>
        <taxon>Embryophyta</taxon>
        <taxon>Tracheophyta</taxon>
        <taxon>Spermatophyta</taxon>
        <taxon>Magnoliopsida</taxon>
        <taxon>eudicotyledons</taxon>
        <taxon>Gunneridae</taxon>
        <taxon>Pentapetalae</taxon>
        <taxon>asterids</taxon>
        <taxon>campanulids</taxon>
        <taxon>Asterales</taxon>
        <taxon>Asteraceae</taxon>
        <taxon>Asteroideae</taxon>
        <taxon>Heliantheae alliance</taxon>
        <taxon>Millerieae</taxon>
        <taxon>Smallanthus</taxon>
    </lineage>
</organism>
<comment type="caution">
    <text evidence="1">The sequence shown here is derived from an EMBL/GenBank/DDBJ whole genome shotgun (WGS) entry which is preliminary data.</text>
</comment>
<accession>A0ACB9J4A3</accession>
<protein>
    <submittedName>
        <fullName evidence="1">Uncharacterized protein</fullName>
    </submittedName>
</protein>
<evidence type="ECO:0000313" key="2">
    <source>
        <dbReference type="Proteomes" id="UP001056120"/>
    </source>
</evidence>
<keyword evidence="2" id="KW-1185">Reference proteome</keyword>
<reference evidence="2" key="1">
    <citation type="journal article" date="2022" name="Mol. Ecol. Resour.">
        <title>The genomes of chicory, endive, great burdock and yacon provide insights into Asteraceae palaeo-polyploidization history and plant inulin production.</title>
        <authorList>
            <person name="Fan W."/>
            <person name="Wang S."/>
            <person name="Wang H."/>
            <person name="Wang A."/>
            <person name="Jiang F."/>
            <person name="Liu H."/>
            <person name="Zhao H."/>
            <person name="Xu D."/>
            <person name="Zhang Y."/>
        </authorList>
    </citation>
    <scope>NUCLEOTIDE SEQUENCE [LARGE SCALE GENOMIC DNA]</scope>
    <source>
        <strain evidence="2">cv. Yunnan</strain>
    </source>
</reference>
<name>A0ACB9J4A3_9ASTR</name>
<sequence length="69" mass="8131">MLSSLLIRRSFQTLISKSIKTVQFWVITASWNKHELVLPNATKIEGTENHQFHNRPSSHQLINNRSLFW</sequence>
<dbReference type="Proteomes" id="UP001056120">
    <property type="component" value="Linkage Group LG05"/>
</dbReference>
<gene>
    <name evidence="1" type="ORF">L1987_14950</name>
</gene>